<keyword evidence="2" id="KW-0479">Metal-binding</keyword>
<keyword evidence="5" id="KW-0862">Zinc</keyword>
<keyword evidence="10" id="KW-1185">Reference proteome</keyword>
<keyword evidence="4 7" id="KW-0863">Zinc-finger</keyword>
<dbReference type="GO" id="GO:0003677">
    <property type="term" value="F:DNA binding"/>
    <property type="evidence" value="ECO:0007669"/>
    <property type="project" value="InterPro"/>
</dbReference>
<evidence type="ECO:0000256" key="7">
    <source>
        <dbReference type="PROSITE-ProRule" id="PRU01145"/>
    </source>
</evidence>
<evidence type="ECO:0000256" key="4">
    <source>
        <dbReference type="ARBA" id="ARBA00022771"/>
    </source>
</evidence>
<feature type="region of interest" description="Disordered" evidence="8">
    <location>
        <begin position="108"/>
        <end position="157"/>
    </location>
</feature>
<name>A0A914I3Q3_GLORO</name>
<keyword evidence="3" id="KW-0677">Repeat</keyword>
<dbReference type="WBParaSite" id="Gr19_v10_g7025.t1">
    <property type="protein sequence ID" value="Gr19_v10_g7025.t1"/>
    <property type="gene ID" value="Gr19_v10_g7025"/>
</dbReference>
<proteinExistence type="predicted"/>
<dbReference type="SUPFAM" id="SSF57667">
    <property type="entry name" value="beta-beta-alpha zinc fingers"/>
    <property type="match status" value="2"/>
</dbReference>
<keyword evidence="6" id="KW-0539">Nucleus</keyword>
<feature type="domain" description="C2H2-type" evidence="9">
    <location>
        <begin position="4"/>
        <end position="31"/>
    </location>
</feature>
<dbReference type="Pfam" id="PF08790">
    <property type="entry name" value="zf-LYAR"/>
    <property type="match status" value="1"/>
</dbReference>
<evidence type="ECO:0000256" key="2">
    <source>
        <dbReference type="ARBA" id="ARBA00022723"/>
    </source>
</evidence>
<evidence type="ECO:0000256" key="3">
    <source>
        <dbReference type="ARBA" id="ARBA00022737"/>
    </source>
</evidence>
<accession>A0A914I3Q3</accession>
<dbReference type="GO" id="GO:0008270">
    <property type="term" value="F:zinc ion binding"/>
    <property type="evidence" value="ECO:0007669"/>
    <property type="project" value="UniProtKB-KW"/>
</dbReference>
<dbReference type="GO" id="GO:0005730">
    <property type="term" value="C:nucleolus"/>
    <property type="evidence" value="ECO:0007669"/>
    <property type="project" value="TreeGrafter"/>
</dbReference>
<protein>
    <submittedName>
        <fullName evidence="11">C2H2-type domain-containing protein</fullName>
    </submittedName>
</protein>
<dbReference type="Gene3D" id="3.30.1490.490">
    <property type="match status" value="1"/>
</dbReference>
<dbReference type="PROSITE" id="PS50157">
    <property type="entry name" value="ZINC_FINGER_C2H2_2"/>
    <property type="match status" value="1"/>
</dbReference>
<dbReference type="FunFam" id="3.30.1490.490:FF:000001">
    <property type="entry name" value="cell growth-regulating nucleolar protein-like"/>
    <property type="match status" value="1"/>
</dbReference>
<evidence type="ECO:0000259" key="9">
    <source>
        <dbReference type="PROSITE" id="PS50157"/>
    </source>
</evidence>
<dbReference type="InterPro" id="IPR013087">
    <property type="entry name" value="Znf_C2H2_type"/>
</dbReference>
<evidence type="ECO:0000256" key="1">
    <source>
        <dbReference type="ARBA" id="ARBA00004123"/>
    </source>
</evidence>
<dbReference type="InterPro" id="IPR036236">
    <property type="entry name" value="Znf_C2H2_sf"/>
</dbReference>
<evidence type="ECO:0000256" key="6">
    <source>
        <dbReference type="ARBA" id="ARBA00023242"/>
    </source>
</evidence>
<dbReference type="PROSITE" id="PS51804">
    <property type="entry name" value="ZF_C2HC_LYAR"/>
    <property type="match status" value="2"/>
</dbReference>
<dbReference type="PANTHER" id="PTHR13100:SF10">
    <property type="entry name" value="CELL GROWTH-REGULATING NUCLEOLAR PROTEIN"/>
    <property type="match status" value="1"/>
</dbReference>
<evidence type="ECO:0000256" key="5">
    <source>
        <dbReference type="ARBA" id="ARBA00022833"/>
    </source>
</evidence>
<sequence length="157" mass="18346">MVFFICDECGETMKKKQVLQHNHRCHTARYSCMDCQTVFDRDSYQTHVKCITEDQKYGGVNHVRKEKRRHWWSTPAKVLLVATAVLACDVGELRGIFASPRARHRVNNNIKDDNERSRTEEDVSVAERTEEDVSVTEHTEEDVSVTERMSERKTMRN</sequence>
<feature type="compositionally biased region" description="Acidic residues" evidence="8">
    <location>
        <begin position="129"/>
        <end position="144"/>
    </location>
</feature>
<feature type="compositionally biased region" description="Basic and acidic residues" evidence="8">
    <location>
        <begin position="110"/>
        <end position="128"/>
    </location>
</feature>
<evidence type="ECO:0000256" key="8">
    <source>
        <dbReference type="SAM" id="MobiDB-lite"/>
    </source>
</evidence>
<comment type="subcellular location">
    <subcellularLocation>
        <location evidence="1">Nucleus</location>
    </subcellularLocation>
</comment>
<evidence type="ECO:0000313" key="11">
    <source>
        <dbReference type="WBParaSite" id="Gr19_v10_g7025.t1"/>
    </source>
</evidence>
<evidence type="ECO:0000313" key="10">
    <source>
        <dbReference type="Proteomes" id="UP000887572"/>
    </source>
</evidence>
<dbReference type="InterPro" id="IPR014898">
    <property type="entry name" value="Znf_C2H2_LYAR"/>
</dbReference>
<dbReference type="GO" id="GO:0006364">
    <property type="term" value="P:rRNA processing"/>
    <property type="evidence" value="ECO:0007669"/>
    <property type="project" value="TreeGrafter"/>
</dbReference>
<reference evidence="11" key="1">
    <citation type="submission" date="2022-11" db="UniProtKB">
        <authorList>
            <consortium name="WormBaseParasite"/>
        </authorList>
    </citation>
    <scope>IDENTIFICATION</scope>
</reference>
<dbReference type="AlphaFoldDB" id="A0A914I3Q3"/>
<organism evidence="10 11">
    <name type="scientific">Globodera rostochiensis</name>
    <name type="common">Golden nematode worm</name>
    <name type="synonym">Heterodera rostochiensis</name>
    <dbReference type="NCBI Taxonomy" id="31243"/>
    <lineage>
        <taxon>Eukaryota</taxon>
        <taxon>Metazoa</taxon>
        <taxon>Ecdysozoa</taxon>
        <taxon>Nematoda</taxon>
        <taxon>Chromadorea</taxon>
        <taxon>Rhabditida</taxon>
        <taxon>Tylenchina</taxon>
        <taxon>Tylenchomorpha</taxon>
        <taxon>Tylenchoidea</taxon>
        <taxon>Heteroderidae</taxon>
        <taxon>Heteroderinae</taxon>
        <taxon>Globodera</taxon>
    </lineage>
</organism>
<dbReference type="GO" id="GO:0000122">
    <property type="term" value="P:negative regulation of transcription by RNA polymerase II"/>
    <property type="evidence" value="ECO:0007669"/>
    <property type="project" value="TreeGrafter"/>
</dbReference>
<feature type="compositionally biased region" description="Basic and acidic residues" evidence="8">
    <location>
        <begin position="148"/>
        <end position="157"/>
    </location>
</feature>
<dbReference type="PANTHER" id="PTHR13100">
    <property type="entry name" value="CELL GROWTH-REGULATING NUCLEOLAR PROTEIN LYAR"/>
    <property type="match status" value="1"/>
</dbReference>
<dbReference type="Proteomes" id="UP000887572">
    <property type="component" value="Unplaced"/>
</dbReference>
<dbReference type="InterPro" id="IPR039999">
    <property type="entry name" value="LYAR"/>
</dbReference>